<comment type="subcellular location">
    <subcellularLocation>
        <location evidence="1 6">Secreted</location>
        <location evidence="1 6">Cell wall</location>
    </subcellularLocation>
</comment>
<protein>
    <recommendedName>
        <fullName evidence="6">Hydrophobin</fullName>
    </recommendedName>
</protein>
<gene>
    <name evidence="7" type="ORF">RDB_LOCUS75031</name>
</gene>
<dbReference type="GO" id="GO:0009277">
    <property type="term" value="C:fungal-type cell wall"/>
    <property type="evidence" value="ECO:0007669"/>
    <property type="project" value="InterPro"/>
</dbReference>
<name>A0A8H2Y4Y9_9AGAM</name>
<comment type="caution">
    <text evidence="7">The sequence shown here is derived from an EMBL/GenBank/DDBJ whole genome shotgun (WGS) entry which is preliminary data.</text>
</comment>
<evidence type="ECO:0000256" key="3">
    <source>
        <dbReference type="ARBA" id="ARBA00022512"/>
    </source>
</evidence>
<proteinExistence type="inferred from homology"/>
<sequence>MLRWISVILALVGIIVGARGLPLGHGLSRFYSNNTLIISRVCRPVDQYCCQRLYDKDRTKERAILRDFLGLDIPFNDYLVGVSCTPIQMTSNVIKCESPVVCCTGGQEYVGLVNTHCSLKYDEQIGV</sequence>
<evidence type="ECO:0000256" key="1">
    <source>
        <dbReference type="ARBA" id="ARBA00004191"/>
    </source>
</evidence>
<comment type="similarity">
    <text evidence="2 6">Belongs to the fungal hydrophobin family.</text>
</comment>
<keyword evidence="6" id="KW-0732">Signal</keyword>
<evidence type="ECO:0000313" key="7">
    <source>
        <dbReference type="EMBL" id="CAE6438341.1"/>
    </source>
</evidence>
<accession>A0A8H2Y4Y9</accession>
<dbReference type="Proteomes" id="UP000663840">
    <property type="component" value="Unassembled WGS sequence"/>
</dbReference>
<dbReference type="Pfam" id="PF01185">
    <property type="entry name" value="Hydrophobin"/>
    <property type="match status" value="1"/>
</dbReference>
<feature type="signal peptide" evidence="6">
    <location>
        <begin position="1"/>
        <end position="20"/>
    </location>
</feature>
<reference evidence="7" key="1">
    <citation type="submission" date="2021-01" db="EMBL/GenBank/DDBJ databases">
        <authorList>
            <person name="Kaushik A."/>
        </authorList>
    </citation>
    <scope>NUCLEOTIDE SEQUENCE</scope>
    <source>
        <strain evidence="7">AG1-1A</strain>
    </source>
</reference>
<feature type="chain" id="PRO_5034520559" description="Hydrophobin" evidence="6">
    <location>
        <begin position="21"/>
        <end position="127"/>
    </location>
</feature>
<keyword evidence="5 6" id="KW-1015">Disulfide bond</keyword>
<dbReference type="AlphaFoldDB" id="A0A8H2Y4Y9"/>
<dbReference type="GO" id="GO:0005199">
    <property type="term" value="F:structural constituent of cell wall"/>
    <property type="evidence" value="ECO:0007669"/>
    <property type="project" value="InterPro"/>
</dbReference>
<evidence type="ECO:0000256" key="5">
    <source>
        <dbReference type="ARBA" id="ARBA00023157"/>
    </source>
</evidence>
<dbReference type="EMBL" id="CAJMWR010002004">
    <property type="protein sequence ID" value="CAE6438341.1"/>
    <property type="molecule type" value="Genomic_DNA"/>
</dbReference>
<dbReference type="SMART" id="SM00075">
    <property type="entry name" value="HYDRO"/>
    <property type="match status" value="1"/>
</dbReference>
<keyword evidence="3 6" id="KW-0134">Cell wall</keyword>
<dbReference type="CDD" id="cd23507">
    <property type="entry name" value="hydrophobin_I"/>
    <property type="match status" value="1"/>
</dbReference>
<evidence type="ECO:0000256" key="2">
    <source>
        <dbReference type="ARBA" id="ARBA00010446"/>
    </source>
</evidence>
<evidence type="ECO:0000256" key="4">
    <source>
        <dbReference type="ARBA" id="ARBA00022525"/>
    </source>
</evidence>
<dbReference type="InterPro" id="IPR001338">
    <property type="entry name" value="Class_I_Hydrophobin"/>
</dbReference>
<keyword evidence="4 6" id="KW-0964">Secreted</keyword>
<evidence type="ECO:0000256" key="6">
    <source>
        <dbReference type="RuleBase" id="RU365009"/>
    </source>
</evidence>
<organism evidence="7 8">
    <name type="scientific">Rhizoctonia solani</name>
    <dbReference type="NCBI Taxonomy" id="456999"/>
    <lineage>
        <taxon>Eukaryota</taxon>
        <taxon>Fungi</taxon>
        <taxon>Dikarya</taxon>
        <taxon>Basidiomycota</taxon>
        <taxon>Agaricomycotina</taxon>
        <taxon>Agaricomycetes</taxon>
        <taxon>Cantharellales</taxon>
        <taxon>Ceratobasidiaceae</taxon>
        <taxon>Rhizoctonia</taxon>
    </lineage>
</organism>
<evidence type="ECO:0000313" key="8">
    <source>
        <dbReference type="Proteomes" id="UP000663840"/>
    </source>
</evidence>